<proteinExistence type="predicted"/>
<sequence length="232" mass="26206">MKTSWKIVLGIVGFLILLSVINNIKSCSAENEKEGNMTFKPALSSKEIKCSNPLINGELGNYLEIKDYKAIINFIGIEQNFSDNKYIQKWEVKVCIKRNNKPLPFEVKNLSGNSGINVQLLNSNSSPISNLDEINGFGISIDELLSLKTGENKWVTFSFEFGESQKEDIIKDINFFILNSKIDFVEKSTSTTIINSDEENIDADIKAAEKATEIMERQVEMMDKVNKMSKEK</sequence>
<dbReference type="RefSeq" id="WP_379753347.1">
    <property type="nucleotide sequence ID" value="NZ_JBHSYB010000006.1"/>
</dbReference>
<gene>
    <name evidence="1" type="ORF">ACFQ0S_07430</name>
</gene>
<comment type="caution">
    <text evidence="1">The sequence shown here is derived from an EMBL/GenBank/DDBJ whole genome shotgun (WGS) entry which is preliminary data.</text>
</comment>
<organism evidence="1 2">
    <name type="scientific">Flavobacterium myungsuense</name>
    <dbReference type="NCBI Taxonomy" id="651823"/>
    <lineage>
        <taxon>Bacteria</taxon>
        <taxon>Pseudomonadati</taxon>
        <taxon>Bacteroidota</taxon>
        <taxon>Flavobacteriia</taxon>
        <taxon>Flavobacteriales</taxon>
        <taxon>Flavobacteriaceae</taxon>
        <taxon>Flavobacterium</taxon>
    </lineage>
</organism>
<name>A0ABW3J335_9FLAO</name>
<evidence type="ECO:0000313" key="1">
    <source>
        <dbReference type="EMBL" id="MFD0984305.1"/>
    </source>
</evidence>
<accession>A0ABW3J335</accession>
<evidence type="ECO:0000313" key="2">
    <source>
        <dbReference type="Proteomes" id="UP001597051"/>
    </source>
</evidence>
<reference evidence="2" key="1">
    <citation type="journal article" date="2019" name="Int. J. Syst. Evol. Microbiol.">
        <title>The Global Catalogue of Microorganisms (GCM) 10K type strain sequencing project: providing services to taxonomists for standard genome sequencing and annotation.</title>
        <authorList>
            <consortium name="The Broad Institute Genomics Platform"/>
            <consortium name="The Broad Institute Genome Sequencing Center for Infectious Disease"/>
            <person name="Wu L."/>
            <person name="Ma J."/>
        </authorList>
    </citation>
    <scope>NUCLEOTIDE SEQUENCE [LARGE SCALE GENOMIC DNA]</scope>
    <source>
        <strain evidence="2">CECT 7649</strain>
    </source>
</reference>
<keyword evidence="2" id="KW-1185">Reference proteome</keyword>
<protein>
    <submittedName>
        <fullName evidence="1">Uncharacterized protein</fullName>
    </submittedName>
</protein>
<dbReference type="Proteomes" id="UP001597051">
    <property type="component" value="Unassembled WGS sequence"/>
</dbReference>
<dbReference type="EMBL" id="JBHTIZ010000021">
    <property type="protein sequence ID" value="MFD0984305.1"/>
    <property type="molecule type" value="Genomic_DNA"/>
</dbReference>